<name>A0A8J8P4Q7_HALGN</name>
<dbReference type="AlphaFoldDB" id="A0A8J8P4Q7"/>
<proteinExistence type="predicted"/>
<dbReference type="Proteomes" id="UP000785679">
    <property type="component" value="Unassembled WGS sequence"/>
</dbReference>
<sequence>MQSKPTLSRRSSEVSLYLDTEESCHLLFSRKQKSLSNELFMNIQGIRLSQAELSHLSLYRVIQIKVSRHERVSEVIKLQANFGGQYWWARCETSCQDGDGRQRSL</sequence>
<reference evidence="1" key="1">
    <citation type="submission" date="2019-06" db="EMBL/GenBank/DDBJ databases">
        <authorList>
            <person name="Zheng W."/>
        </authorList>
    </citation>
    <scope>NUCLEOTIDE SEQUENCE</scope>
    <source>
        <strain evidence="1">QDHG01</strain>
    </source>
</reference>
<protein>
    <submittedName>
        <fullName evidence="1">Uncharacterized protein</fullName>
    </submittedName>
</protein>
<organism evidence="1 2">
    <name type="scientific">Halteria grandinella</name>
    <dbReference type="NCBI Taxonomy" id="5974"/>
    <lineage>
        <taxon>Eukaryota</taxon>
        <taxon>Sar</taxon>
        <taxon>Alveolata</taxon>
        <taxon>Ciliophora</taxon>
        <taxon>Intramacronucleata</taxon>
        <taxon>Spirotrichea</taxon>
        <taxon>Stichotrichia</taxon>
        <taxon>Sporadotrichida</taxon>
        <taxon>Halteriidae</taxon>
        <taxon>Halteria</taxon>
    </lineage>
</organism>
<gene>
    <name evidence="1" type="ORF">FGO68_gene2734</name>
</gene>
<keyword evidence="2" id="KW-1185">Reference proteome</keyword>
<evidence type="ECO:0000313" key="1">
    <source>
        <dbReference type="EMBL" id="TNV86010.1"/>
    </source>
</evidence>
<comment type="caution">
    <text evidence="1">The sequence shown here is derived from an EMBL/GenBank/DDBJ whole genome shotgun (WGS) entry which is preliminary data.</text>
</comment>
<evidence type="ECO:0000313" key="2">
    <source>
        <dbReference type="Proteomes" id="UP000785679"/>
    </source>
</evidence>
<accession>A0A8J8P4Q7</accession>
<dbReference type="EMBL" id="RRYP01001397">
    <property type="protein sequence ID" value="TNV86010.1"/>
    <property type="molecule type" value="Genomic_DNA"/>
</dbReference>